<dbReference type="Proteomes" id="UP000219271">
    <property type="component" value="Unassembled WGS sequence"/>
</dbReference>
<dbReference type="SUPFAM" id="SSF54786">
    <property type="entry name" value="YcfA/nrd intein domain"/>
    <property type="match status" value="1"/>
</dbReference>
<sequence>MISTQTGTTTELRCVAALGNGTFTRDQAMNVTAAFSNVFIEDDQGTHFRLVVREPSGCLIWRAFNFEAEAGRGLRTDINRSGVRKTLHDRLESLTGLNDKTLALSVRREFFWFELHDLAKAVRVQAMNVPESTLPADVLEVWTKAGHLALNHFGEQGEKAWMNASQWLAEELKKDSAAETAAVQA</sequence>
<organism evidence="2 3">
    <name type="scientific">Candidatus Pantoea floridensis</name>
    <dbReference type="NCBI Taxonomy" id="1938870"/>
    <lineage>
        <taxon>Bacteria</taxon>
        <taxon>Pseudomonadati</taxon>
        <taxon>Pseudomonadota</taxon>
        <taxon>Gammaproteobacteria</taxon>
        <taxon>Enterobacterales</taxon>
        <taxon>Erwiniaceae</taxon>
        <taxon>Pantoea</taxon>
    </lineage>
</organism>
<evidence type="ECO:0000256" key="1">
    <source>
        <dbReference type="ARBA" id="ARBA00007059"/>
    </source>
</evidence>
<dbReference type="InterPro" id="IPR009253">
    <property type="entry name" value="DUF905"/>
</dbReference>
<dbReference type="InterPro" id="IPR038612">
    <property type="entry name" value="YkfF-like_sf"/>
</dbReference>
<dbReference type="OrthoDB" id="6480897at2"/>
<name>A0A286DS02_9GAMM</name>
<reference evidence="3" key="1">
    <citation type="submission" date="2017-09" db="EMBL/GenBank/DDBJ databases">
        <authorList>
            <person name="Varghese N."/>
            <person name="Submissions S."/>
        </authorList>
    </citation>
    <scope>NUCLEOTIDE SEQUENCE [LARGE SCALE GENOMIC DNA]</scope>
    <source>
        <strain evidence="3">JKS000234</strain>
    </source>
</reference>
<accession>A0A286DS02</accession>
<dbReference type="AlphaFoldDB" id="A0A286DS02"/>
<dbReference type="EMBL" id="OCMY01000004">
    <property type="protein sequence ID" value="SOD61456.1"/>
    <property type="molecule type" value="Genomic_DNA"/>
</dbReference>
<gene>
    <name evidence="2" type="ORF">SAMN06273570_5143</name>
</gene>
<comment type="similarity">
    <text evidence="1">Belongs to the UPF0401 family.</text>
</comment>
<keyword evidence="3" id="KW-1185">Reference proteome</keyword>
<evidence type="ECO:0000313" key="2">
    <source>
        <dbReference type="EMBL" id="SOD61456.1"/>
    </source>
</evidence>
<dbReference type="Pfam" id="PF06006">
    <property type="entry name" value="DUF905"/>
    <property type="match status" value="1"/>
</dbReference>
<proteinExistence type="inferred from homology"/>
<evidence type="ECO:0000313" key="3">
    <source>
        <dbReference type="Proteomes" id="UP000219271"/>
    </source>
</evidence>
<protein>
    <submittedName>
        <fullName evidence="2">Uncharacterized protein</fullName>
    </submittedName>
</protein>
<dbReference type="Gene3D" id="3.30.160.130">
    <property type="entry name" value="ykff protein like domains"/>
    <property type="match status" value="1"/>
</dbReference>